<dbReference type="PROSITE" id="PS00108">
    <property type="entry name" value="PROTEIN_KINASE_ST"/>
    <property type="match status" value="1"/>
</dbReference>
<feature type="region of interest" description="Disordered" evidence="8">
    <location>
        <begin position="423"/>
        <end position="457"/>
    </location>
</feature>
<dbReference type="SMART" id="SM00220">
    <property type="entry name" value="S_TKc"/>
    <property type="match status" value="1"/>
</dbReference>
<keyword evidence="12" id="KW-1185">Reference proteome</keyword>
<dbReference type="EC" id="2.7.11.1" evidence="1"/>
<dbReference type="PROSITE" id="PS00107">
    <property type="entry name" value="PROTEIN_KINASE_ATP"/>
    <property type="match status" value="1"/>
</dbReference>
<evidence type="ECO:0000259" key="10">
    <source>
        <dbReference type="PROSITE" id="PS50011"/>
    </source>
</evidence>
<dbReference type="GO" id="GO:0004674">
    <property type="term" value="F:protein serine/threonine kinase activity"/>
    <property type="evidence" value="ECO:0007669"/>
    <property type="project" value="UniProtKB-KW"/>
</dbReference>
<evidence type="ECO:0000256" key="8">
    <source>
        <dbReference type="SAM" id="MobiDB-lite"/>
    </source>
</evidence>
<name>A0A561WN91_ACTTI</name>
<feature type="compositionally biased region" description="Low complexity" evidence="8">
    <location>
        <begin position="483"/>
        <end position="523"/>
    </location>
</feature>
<dbReference type="InterPro" id="IPR000719">
    <property type="entry name" value="Prot_kinase_dom"/>
</dbReference>
<protein>
    <recommendedName>
        <fullName evidence="1">non-specific serine/threonine protein kinase</fullName>
        <ecNumber evidence="1">2.7.11.1</ecNumber>
    </recommendedName>
</protein>
<evidence type="ECO:0000256" key="2">
    <source>
        <dbReference type="ARBA" id="ARBA00022527"/>
    </source>
</evidence>
<dbReference type="InterPro" id="IPR017441">
    <property type="entry name" value="Protein_kinase_ATP_BS"/>
</dbReference>
<dbReference type="Pfam" id="PF00069">
    <property type="entry name" value="Pkinase"/>
    <property type="match status" value="1"/>
</dbReference>
<organism evidence="11 12">
    <name type="scientific">Actinoplanes teichomyceticus</name>
    <dbReference type="NCBI Taxonomy" id="1867"/>
    <lineage>
        <taxon>Bacteria</taxon>
        <taxon>Bacillati</taxon>
        <taxon>Actinomycetota</taxon>
        <taxon>Actinomycetes</taxon>
        <taxon>Micromonosporales</taxon>
        <taxon>Micromonosporaceae</taxon>
        <taxon>Actinoplanes</taxon>
    </lineage>
</organism>
<evidence type="ECO:0000256" key="7">
    <source>
        <dbReference type="PROSITE-ProRule" id="PRU10141"/>
    </source>
</evidence>
<evidence type="ECO:0000256" key="9">
    <source>
        <dbReference type="SAM" id="Phobius"/>
    </source>
</evidence>
<feature type="compositionally biased region" description="Basic and acidic residues" evidence="8">
    <location>
        <begin position="886"/>
        <end position="898"/>
    </location>
</feature>
<dbReference type="EMBL" id="VIWY01000001">
    <property type="protein sequence ID" value="TWG25293.1"/>
    <property type="molecule type" value="Genomic_DNA"/>
</dbReference>
<keyword evidence="5 11" id="KW-0418">Kinase</keyword>
<evidence type="ECO:0000256" key="1">
    <source>
        <dbReference type="ARBA" id="ARBA00012513"/>
    </source>
</evidence>
<keyword evidence="4 7" id="KW-0547">Nucleotide-binding</keyword>
<evidence type="ECO:0000256" key="4">
    <source>
        <dbReference type="ARBA" id="ARBA00022741"/>
    </source>
</evidence>
<keyword evidence="3" id="KW-0808">Transferase</keyword>
<dbReference type="InterPro" id="IPR008271">
    <property type="entry name" value="Ser/Thr_kinase_AS"/>
</dbReference>
<dbReference type="SUPFAM" id="SSF56112">
    <property type="entry name" value="Protein kinase-like (PK-like)"/>
    <property type="match status" value="1"/>
</dbReference>
<keyword evidence="9" id="KW-0472">Membrane</keyword>
<reference evidence="11 12" key="1">
    <citation type="submission" date="2019-06" db="EMBL/GenBank/DDBJ databases">
        <title>Sequencing the genomes of 1000 actinobacteria strains.</title>
        <authorList>
            <person name="Klenk H.-P."/>
        </authorList>
    </citation>
    <scope>NUCLEOTIDE SEQUENCE [LARGE SCALE GENOMIC DNA]</scope>
    <source>
        <strain evidence="11 12">DSM 43866</strain>
    </source>
</reference>
<dbReference type="CDD" id="cd14014">
    <property type="entry name" value="STKc_PknB_like"/>
    <property type="match status" value="1"/>
</dbReference>
<keyword evidence="2 11" id="KW-0723">Serine/threonine-protein kinase</keyword>
<dbReference type="PROSITE" id="PS50011">
    <property type="entry name" value="PROTEIN_KINASE_DOM"/>
    <property type="match status" value="1"/>
</dbReference>
<feature type="region of interest" description="Disordered" evidence="8">
    <location>
        <begin position="280"/>
        <end position="367"/>
    </location>
</feature>
<keyword evidence="9" id="KW-1133">Transmembrane helix</keyword>
<dbReference type="GO" id="GO:0005524">
    <property type="term" value="F:ATP binding"/>
    <property type="evidence" value="ECO:0007669"/>
    <property type="project" value="UniProtKB-UniRule"/>
</dbReference>
<keyword evidence="9" id="KW-0812">Transmembrane</keyword>
<feature type="compositionally biased region" description="Low complexity" evidence="8">
    <location>
        <begin position="904"/>
        <end position="914"/>
    </location>
</feature>
<dbReference type="PANTHER" id="PTHR43289">
    <property type="entry name" value="MITOGEN-ACTIVATED PROTEIN KINASE KINASE KINASE 20-RELATED"/>
    <property type="match status" value="1"/>
</dbReference>
<feature type="compositionally biased region" description="Low complexity" evidence="8">
    <location>
        <begin position="664"/>
        <end position="675"/>
    </location>
</feature>
<evidence type="ECO:0000256" key="3">
    <source>
        <dbReference type="ARBA" id="ARBA00022679"/>
    </source>
</evidence>
<feature type="region of interest" description="Disordered" evidence="8">
    <location>
        <begin position="713"/>
        <end position="814"/>
    </location>
</feature>
<feature type="region of interest" description="Disordered" evidence="8">
    <location>
        <begin position="880"/>
        <end position="914"/>
    </location>
</feature>
<dbReference type="Gene3D" id="3.30.200.20">
    <property type="entry name" value="Phosphorylase Kinase, domain 1"/>
    <property type="match status" value="1"/>
</dbReference>
<feature type="transmembrane region" description="Helical" evidence="9">
    <location>
        <begin position="963"/>
        <end position="984"/>
    </location>
</feature>
<evidence type="ECO:0000313" key="11">
    <source>
        <dbReference type="EMBL" id="TWG25293.1"/>
    </source>
</evidence>
<evidence type="ECO:0000256" key="6">
    <source>
        <dbReference type="ARBA" id="ARBA00022840"/>
    </source>
</evidence>
<evidence type="ECO:0000313" key="12">
    <source>
        <dbReference type="Proteomes" id="UP000320239"/>
    </source>
</evidence>
<dbReference type="InterPro" id="IPR011009">
    <property type="entry name" value="Kinase-like_dom_sf"/>
</dbReference>
<dbReference type="RefSeq" id="WP_372443183.1">
    <property type="nucleotide sequence ID" value="NZ_BOMX01000008.1"/>
</dbReference>
<evidence type="ECO:0000256" key="5">
    <source>
        <dbReference type="ARBA" id="ARBA00022777"/>
    </source>
</evidence>
<feature type="region of interest" description="Disordered" evidence="8">
    <location>
        <begin position="474"/>
        <end position="551"/>
    </location>
</feature>
<feature type="region of interest" description="Disordered" evidence="8">
    <location>
        <begin position="563"/>
        <end position="584"/>
    </location>
</feature>
<accession>A0A561WN91</accession>
<comment type="caution">
    <text evidence="11">The sequence shown here is derived from an EMBL/GenBank/DDBJ whole genome shotgun (WGS) entry which is preliminary data.</text>
</comment>
<keyword evidence="6 7" id="KW-0067">ATP-binding</keyword>
<dbReference type="Gene3D" id="1.10.510.10">
    <property type="entry name" value="Transferase(Phosphotransferase) domain 1"/>
    <property type="match status" value="1"/>
</dbReference>
<feature type="compositionally biased region" description="Basic and acidic residues" evidence="8">
    <location>
        <begin position="299"/>
        <end position="313"/>
    </location>
</feature>
<feature type="binding site" evidence="7">
    <location>
        <position position="41"/>
    </location>
    <ligand>
        <name>ATP</name>
        <dbReference type="ChEBI" id="CHEBI:30616"/>
    </ligand>
</feature>
<feature type="compositionally biased region" description="Low complexity" evidence="8">
    <location>
        <begin position="428"/>
        <end position="445"/>
    </location>
</feature>
<feature type="region of interest" description="Disordered" evidence="8">
    <location>
        <begin position="611"/>
        <end position="675"/>
    </location>
</feature>
<feature type="compositionally biased region" description="Basic and acidic residues" evidence="8">
    <location>
        <begin position="342"/>
        <end position="356"/>
    </location>
</feature>
<feature type="domain" description="Protein kinase" evidence="10">
    <location>
        <begin position="12"/>
        <end position="277"/>
    </location>
</feature>
<feature type="compositionally biased region" description="Low complexity" evidence="8">
    <location>
        <begin position="357"/>
        <end position="367"/>
    </location>
</feature>
<dbReference type="AlphaFoldDB" id="A0A561WN91"/>
<sequence>MAVRQMLVAGRYRLLEPVGAGGMGRVWLARDQMLDRDVAIKEIVPPDWMSDAEKDRLHSRTLREARSAARLTHPHVVRVYDVLHDEGLSWIVMEYVASRSLYQVLTTRGPYLPVEAARIGLAVLSALTAAHEAGVLHRDVKPHNVLIGSDGRVLLTDFGLATFVGDGMVTTPGLIVGSPQYVSPERALNGASTVECDMWSFGATLYATVEGQSPYARDSAMATLAALATEPPDPPVRAGPLGPILVGLLRYEPEARLTADEAERQLRAVVEAAEPVIPAQRRRGAAAEPHPGGGGATRGADRAGGRVARDGVRGDPVASDAGPGAGRAGDEPASDAGSEAGRAGDEPASDADRAGETVEAAGAARRAGEAVVSEAAGGAPRAGEAVLNQAAGAAPRARETVVNEAAGAAPPASDPVLSDAVRASGRVGDSVEGGAAGAASGVDEPAGGGAAGPAHRVDEEVVSDAVRAVSRAGDAVVSDAADRGGPAAGGADRSGGTTVGSAAGERPSGAAAADTAAPAVGSARVPIRGRVAPRREARGDDNTSGLAGIDQGSAAVGPAVASVSGTAASGTPRRPADGAGGDPLADTVLLAGGVPDTGELAALDFRAGTSPSPAYPATGSAPPASHPATSIDPAAPDDGYGVNAALSADPAFPGGSESGDGPVSAAGSASGNDGALRSDAAVSRFPAFPGGSESGNSASTFGAAAARYALPPAPDATASGGDTSTADVRASADDPRAVGTGSPTGTTFPVEVLSPSADPGARHTEETTDSARWSLRAGPRSPGAEPRDSASGWTPAGSGEPSNPGAGQGRAVTYPTGRTYTSRHVTSAEIGNDYIEGSFTYVDHPYDGDAGSATAASGDGPVDGGLLSYAPANAASGTHYVAGGRRGKEGNRAAEPSHRRLNRAPAAAGEPATTPALRRGNQAVLHVIPAQRTPHSGRPVGNRVPPACWSGRPRLPARLRSRLIIAGLVLIVVLGGSLLGVHLIGRDDSAPRMVQTPAASPSQASPVTPLSPRTAGFSPIVCDVPPPDDVPVAPRDRAARGVNGWALQAGWSYFTDGSGFHIPVPDGWTYQRIGATYCFREPGGPRVLSLDVGRQARTDPLRGCRAEERRLRQTGRVRDYALIAIAPVTLLHKAADWEYRYRGDTGILRRATTRWFSAGGRAYALGWSTTEATWAAEFSKIQMIRSTFYTDGPTASATRSKNR</sequence>
<gene>
    <name evidence="11" type="ORF">FHX34_101259</name>
</gene>
<proteinExistence type="predicted"/>
<dbReference type="PANTHER" id="PTHR43289:SF6">
    <property type="entry name" value="SERINE_THREONINE-PROTEIN KINASE NEKL-3"/>
    <property type="match status" value="1"/>
</dbReference>
<feature type="compositionally biased region" description="Low complexity" evidence="8">
    <location>
        <begin position="563"/>
        <end position="572"/>
    </location>
</feature>
<dbReference type="Proteomes" id="UP000320239">
    <property type="component" value="Unassembled WGS sequence"/>
</dbReference>